<evidence type="ECO:0000313" key="2">
    <source>
        <dbReference type="EMBL" id="MRI84609.1"/>
    </source>
</evidence>
<evidence type="ECO:0000313" key="4">
    <source>
        <dbReference type="Proteomes" id="UP000469870"/>
    </source>
</evidence>
<reference evidence="3 4" key="1">
    <citation type="submission" date="2019-11" db="EMBL/GenBank/DDBJ databases">
        <title>Characterisation of Fundicoccus ignavus gen. nov. sp. nov., a novel genus of the family Aerococcaceae isolated from bulk tank milk.</title>
        <authorList>
            <person name="Siebert A."/>
            <person name="Huptas C."/>
            <person name="Wenning M."/>
            <person name="Scherer S."/>
            <person name="Doll E.V."/>
        </authorList>
    </citation>
    <scope>NUCLEOTIDE SEQUENCE [LARGE SCALE GENOMIC DNA]</scope>
    <source>
        <strain evidence="1 4">DSM 109653</strain>
        <strain evidence="2 3">WS4759</strain>
    </source>
</reference>
<proteinExistence type="predicted"/>
<evidence type="ECO:0000313" key="1">
    <source>
        <dbReference type="EMBL" id="MRI80776.1"/>
    </source>
</evidence>
<organism evidence="2 3">
    <name type="scientific">Fundicoccus ignavus</name>
    <dbReference type="NCBI Taxonomy" id="2664442"/>
    <lineage>
        <taxon>Bacteria</taxon>
        <taxon>Bacillati</taxon>
        <taxon>Bacillota</taxon>
        <taxon>Bacilli</taxon>
        <taxon>Lactobacillales</taxon>
        <taxon>Aerococcaceae</taxon>
        <taxon>Fundicoccus</taxon>
    </lineage>
</organism>
<dbReference type="Proteomes" id="UP000469870">
    <property type="component" value="Unassembled WGS sequence"/>
</dbReference>
<accession>A0A6I2GH79</accession>
<dbReference type="RefSeq" id="WP_153861262.1">
    <property type="nucleotide sequence ID" value="NZ_WJQR01000002.1"/>
</dbReference>
<dbReference type="Proteomes" id="UP000430975">
    <property type="component" value="Unassembled WGS sequence"/>
</dbReference>
<name>A0A6I2GH79_9LACT</name>
<protein>
    <submittedName>
        <fullName evidence="2">Uncharacterized protein</fullName>
    </submittedName>
</protein>
<sequence>MANYEGILEALNNGEFDGVQHTYSPVDGYQKHTSHQTVMQVNGSEIEVVTKTTGKSFDGKENNWYTEESVEYLNDNEAVDFILQRPYYFRQVRPDLF</sequence>
<dbReference type="EMBL" id="WJQR01000002">
    <property type="protein sequence ID" value="MRI80776.1"/>
    <property type="molecule type" value="Genomic_DNA"/>
</dbReference>
<comment type="caution">
    <text evidence="2">The sequence shown here is derived from an EMBL/GenBank/DDBJ whole genome shotgun (WGS) entry which is preliminary data.</text>
</comment>
<gene>
    <name evidence="2" type="ORF">GIY09_01695</name>
    <name evidence="1" type="ORF">GIY11_01860</name>
</gene>
<keyword evidence="3" id="KW-1185">Reference proteome</keyword>
<evidence type="ECO:0000313" key="3">
    <source>
        <dbReference type="Proteomes" id="UP000430975"/>
    </source>
</evidence>
<dbReference type="EMBL" id="WJQS01000001">
    <property type="protein sequence ID" value="MRI84609.1"/>
    <property type="molecule type" value="Genomic_DNA"/>
</dbReference>
<dbReference type="AlphaFoldDB" id="A0A6I2GH79"/>